<dbReference type="SMART" id="SM00737">
    <property type="entry name" value="ML"/>
    <property type="match status" value="1"/>
</dbReference>
<proteinExistence type="inferred from homology"/>
<evidence type="ECO:0000256" key="7">
    <source>
        <dbReference type="ARBA" id="ARBA00032516"/>
    </source>
</evidence>
<evidence type="ECO:0000256" key="6">
    <source>
        <dbReference type="ARBA" id="ARBA00023157"/>
    </source>
</evidence>
<dbReference type="Pfam" id="PF02221">
    <property type="entry name" value="E1_DerP2_DerF2"/>
    <property type="match status" value="1"/>
</dbReference>
<dbReference type="GO" id="GO:0005576">
    <property type="term" value="C:extracellular region"/>
    <property type="evidence" value="ECO:0007669"/>
    <property type="project" value="UniProtKB-SubCell"/>
</dbReference>
<feature type="chain" id="PRO_5044889333" description="NPC intracellular cholesterol transporter 2" evidence="8">
    <location>
        <begin position="37"/>
        <end position="166"/>
    </location>
</feature>
<evidence type="ECO:0000256" key="8">
    <source>
        <dbReference type="SAM" id="SignalP"/>
    </source>
</evidence>
<evidence type="ECO:0000256" key="1">
    <source>
        <dbReference type="ARBA" id="ARBA00004613"/>
    </source>
</evidence>
<feature type="signal peptide" evidence="8">
    <location>
        <begin position="1"/>
        <end position="36"/>
    </location>
</feature>
<keyword evidence="5 8" id="KW-0732">Signal</keyword>
<dbReference type="InterPro" id="IPR003172">
    <property type="entry name" value="ML_dom"/>
</dbReference>
<comment type="subcellular location">
    <subcellularLocation>
        <location evidence="1">Secreted</location>
    </subcellularLocation>
</comment>
<feature type="domain" description="MD-2-related lipid-recognition" evidence="9">
    <location>
        <begin position="41"/>
        <end position="162"/>
    </location>
</feature>
<dbReference type="Proteomes" id="UP001557470">
    <property type="component" value="Unassembled WGS sequence"/>
</dbReference>
<reference evidence="10 11" key="1">
    <citation type="submission" date="2024-06" db="EMBL/GenBank/DDBJ databases">
        <authorList>
            <person name="Pan Q."/>
            <person name="Wen M."/>
            <person name="Jouanno E."/>
            <person name="Zahm M."/>
            <person name="Klopp C."/>
            <person name="Cabau C."/>
            <person name="Louis A."/>
            <person name="Berthelot C."/>
            <person name="Parey E."/>
            <person name="Roest Crollius H."/>
            <person name="Montfort J."/>
            <person name="Robinson-Rechavi M."/>
            <person name="Bouchez O."/>
            <person name="Lampietro C."/>
            <person name="Lopez Roques C."/>
            <person name="Donnadieu C."/>
            <person name="Postlethwait J."/>
            <person name="Bobe J."/>
            <person name="Verreycken H."/>
            <person name="Guiguen Y."/>
        </authorList>
    </citation>
    <scope>NUCLEOTIDE SEQUENCE [LARGE SCALE GENOMIC DNA]</scope>
    <source>
        <strain evidence="10">Up_M1</strain>
        <tissue evidence="10">Testis</tissue>
    </source>
</reference>
<evidence type="ECO:0000256" key="5">
    <source>
        <dbReference type="ARBA" id="ARBA00022729"/>
    </source>
</evidence>
<dbReference type="PANTHER" id="PTHR11306:SF68">
    <property type="entry name" value="NPC INTRACELLULAR CHOLESTEROL TRANSPORTER 2"/>
    <property type="match status" value="1"/>
</dbReference>
<keyword evidence="4" id="KW-0964">Secreted</keyword>
<dbReference type="InterPro" id="IPR039670">
    <property type="entry name" value="NPC2-like"/>
</dbReference>
<comment type="similarity">
    <text evidence="2">Belongs to the NPC2 family.</text>
</comment>
<evidence type="ECO:0000313" key="10">
    <source>
        <dbReference type="EMBL" id="KAL0969110.1"/>
    </source>
</evidence>
<dbReference type="FunFam" id="2.60.40.770:FF:000001">
    <property type="entry name" value="NPC intracellular cholesterol transporter 2"/>
    <property type="match status" value="1"/>
</dbReference>
<keyword evidence="6" id="KW-1015">Disulfide bond</keyword>
<gene>
    <name evidence="10" type="ORF">UPYG_G00222720</name>
</gene>
<dbReference type="InterPro" id="IPR033916">
    <property type="entry name" value="ML_Npc2-like"/>
</dbReference>
<dbReference type="CDD" id="cd00916">
    <property type="entry name" value="Npc2_like"/>
    <property type="match status" value="1"/>
</dbReference>
<protein>
    <recommendedName>
        <fullName evidence="3">NPC intracellular cholesterol transporter 2</fullName>
    </recommendedName>
    <alternativeName>
        <fullName evidence="7">Epididymal secretory protein E1</fullName>
    </alternativeName>
</protein>
<dbReference type="GO" id="GO:0007399">
    <property type="term" value="P:nervous system development"/>
    <property type="evidence" value="ECO:0007669"/>
    <property type="project" value="UniProtKB-ARBA"/>
</dbReference>
<comment type="caution">
    <text evidence="10">The sequence shown here is derived from an EMBL/GenBank/DDBJ whole genome shotgun (WGS) entry which is preliminary data.</text>
</comment>
<dbReference type="PANTHER" id="PTHR11306">
    <property type="entry name" value="NIEMANN PICK TYPE C2 PROTEIN NPC2-RELATED"/>
    <property type="match status" value="1"/>
</dbReference>
<name>A0ABD0WH36_UMBPY</name>
<evidence type="ECO:0000256" key="4">
    <source>
        <dbReference type="ARBA" id="ARBA00022525"/>
    </source>
</evidence>
<sequence length="166" mass="17936">MIETADLTFSLSHMAAMDFYSVSITCLLSLIALTLAEPVKFADCGSAVGQVSIVDINPCPTQPCQLHKGQSYGVNVTFNSAVDSKTSTAVVHGVIAGIPVPFPIPIQDGCKSGIACPIQKTLSYHYVNELPVKSEYPSIKLVVEWELRDDNSKDLFCIKFPVQIVS</sequence>
<dbReference type="InterPro" id="IPR014756">
    <property type="entry name" value="Ig_E-set"/>
</dbReference>
<evidence type="ECO:0000256" key="2">
    <source>
        <dbReference type="ARBA" id="ARBA00006370"/>
    </source>
</evidence>
<evidence type="ECO:0000259" key="9">
    <source>
        <dbReference type="SMART" id="SM00737"/>
    </source>
</evidence>
<dbReference type="EMBL" id="JAGEUA010000007">
    <property type="protein sequence ID" value="KAL0969110.1"/>
    <property type="molecule type" value="Genomic_DNA"/>
</dbReference>
<dbReference type="SUPFAM" id="SSF81296">
    <property type="entry name" value="E set domains"/>
    <property type="match status" value="1"/>
</dbReference>
<keyword evidence="11" id="KW-1185">Reference proteome</keyword>
<evidence type="ECO:0000313" key="11">
    <source>
        <dbReference type="Proteomes" id="UP001557470"/>
    </source>
</evidence>
<evidence type="ECO:0000256" key="3">
    <source>
        <dbReference type="ARBA" id="ARBA00021477"/>
    </source>
</evidence>
<organism evidence="10 11">
    <name type="scientific">Umbra pygmaea</name>
    <name type="common">Eastern mudminnow</name>
    <dbReference type="NCBI Taxonomy" id="75934"/>
    <lineage>
        <taxon>Eukaryota</taxon>
        <taxon>Metazoa</taxon>
        <taxon>Chordata</taxon>
        <taxon>Craniata</taxon>
        <taxon>Vertebrata</taxon>
        <taxon>Euteleostomi</taxon>
        <taxon>Actinopterygii</taxon>
        <taxon>Neopterygii</taxon>
        <taxon>Teleostei</taxon>
        <taxon>Protacanthopterygii</taxon>
        <taxon>Esociformes</taxon>
        <taxon>Umbridae</taxon>
        <taxon>Umbra</taxon>
    </lineage>
</organism>
<dbReference type="AlphaFoldDB" id="A0ABD0WH36"/>
<dbReference type="Gene3D" id="2.60.40.770">
    <property type="match status" value="1"/>
</dbReference>
<accession>A0ABD0WH36</accession>